<sequence>MNHNEVVDWINNVKEKIPFFLESLQGKSNRGFYHYTLSGDLRHHEDWGVFNSVCAARILYILNRVSQDDRDQISKHILSFEDNNGAMYDPYFLKKYWFRQFYAVVTSRDIHAYYTIKESAIRGLTRSAYAGLHCLNISPAHFYDVIPSNEGEIERYINKLNWTQPWGAGSHFSALILFLIIQSKKMNQSPSSETLDLIDYAFSVVDALINEDGSWGHCPEKMPAVQKINGCMKMLLAYQWANKKPEKVNPMIDLCLTCEVGGDGCNNSDKILVLYECSKYTNYKHDDIVQFCLNQFDIFKKYWWPKEGGFSFYEDRSINHLYGAKIAHAKPEPDIHGTWLHLYSLAMMVDMCGMKKQFDFQIPLI</sequence>
<name>A0AC61L594_9EURY</name>
<organism evidence="1 2">
    <name type="scientific">Candidatus Methanogaster sp</name>
    <dbReference type="NCBI Taxonomy" id="3386292"/>
    <lineage>
        <taxon>Archaea</taxon>
        <taxon>Methanobacteriati</taxon>
        <taxon>Methanobacteriota</taxon>
        <taxon>Stenosarchaea group</taxon>
        <taxon>Methanomicrobia</taxon>
        <taxon>Methanosarcinales</taxon>
        <taxon>ANME-2 cluster</taxon>
        <taxon>Candidatus Methanogasteraceae</taxon>
        <taxon>Candidatus Methanogaster</taxon>
    </lineage>
</organism>
<reference evidence="1" key="1">
    <citation type="submission" date="2018-01" db="EMBL/GenBank/DDBJ databases">
        <authorList>
            <person name="Krukenberg V."/>
        </authorList>
    </citation>
    <scope>NUCLEOTIDE SEQUENCE</scope>
    <source>
        <strain evidence="1">E20ANME2</strain>
    </source>
</reference>
<protein>
    <submittedName>
        <fullName evidence="1">Uncharacterized protein</fullName>
    </submittedName>
</protein>
<dbReference type="Proteomes" id="UP000248329">
    <property type="component" value="Unassembled WGS sequence"/>
</dbReference>
<proteinExistence type="predicted"/>
<accession>A0AC61L594</accession>
<evidence type="ECO:0000313" key="1">
    <source>
        <dbReference type="EMBL" id="PXF61475.1"/>
    </source>
</evidence>
<comment type="caution">
    <text evidence="1">The sequence shown here is derived from an EMBL/GenBank/DDBJ whole genome shotgun (WGS) entry which is preliminary data.</text>
</comment>
<gene>
    <name evidence="1" type="ORF">C4B59_04375</name>
</gene>
<dbReference type="EMBL" id="PQXF01000005">
    <property type="protein sequence ID" value="PXF61475.1"/>
    <property type="molecule type" value="Genomic_DNA"/>
</dbReference>
<evidence type="ECO:0000313" key="2">
    <source>
        <dbReference type="Proteomes" id="UP000248329"/>
    </source>
</evidence>